<dbReference type="InterPro" id="IPR002816">
    <property type="entry name" value="TraB/PrgY/GumN_fam"/>
</dbReference>
<keyword evidence="2" id="KW-1185">Reference proteome</keyword>
<gene>
    <name evidence="1" type="ORF">ACFO5W_09415</name>
</gene>
<accession>A0ABV9C2B6</accession>
<dbReference type="Proteomes" id="UP001595961">
    <property type="component" value="Unassembled WGS sequence"/>
</dbReference>
<evidence type="ECO:0000313" key="2">
    <source>
        <dbReference type="Proteomes" id="UP001595961"/>
    </source>
</evidence>
<dbReference type="RefSeq" id="WP_266148740.1">
    <property type="nucleotide sequence ID" value="NZ_CP064028.1"/>
</dbReference>
<dbReference type="Pfam" id="PF01963">
    <property type="entry name" value="TraB_PrgY_gumN"/>
    <property type="match status" value="1"/>
</dbReference>
<comment type="caution">
    <text evidence="1">The sequence shown here is derived from an EMBL/GenBank/DDBJ whole genome shotgun (WGS) entry which is preliminary data.</text>
</comment>
<proteinExistence type="predicted"/>
<organism evidence="1 2">
    <name type="scientific">Dyella halodurans</name>
    <dbReference type="NCBI Taxonomy" id="1920171"/>
    <lineage>
        <taxon>Bacteria</taxon>
        <taxon>Pseudomonadati</taxon>
        <taxon>Pseudomonadota</taxon>
        <taxon>Gammaproteobacteria</taxon>
        <taxon>Lysobacterales</taxon>
        <taxon>Rhodanobacteraceae</taxon>
        <taxon>Dyella</taxon>
    </lineage>
</organism>
<evidence type="ECO:0000313" key="1">
    <source>
        <dbReference type="EMBL" id="MFC4526845.1"/>
    </source>
</evidence>
<dbReference type="CDD" id="cd14788">
    <property type="entry name" value="GumN"/>
    <property type="match status" value="1"/>
</dbReference>
<sequence>MTIMAIGATGIAHMAPRTRVVFNHQRRITLPMALPGVRADMADGDAVQAPTGRRVTARSLTMQGKFAIYVAALIMAMPAWAQSAAPPANAASVIKPPSPESVVSLQAVTVTGQQPGPALWQVRRGDHVLWVLGTLSPLPKHAEWQTAQVEKVLAGAKELLEPPSAELKMPTSLFNRLALQPSARLNPDGATLQKLLPPEMYDRWLVLRRQYLGNDDALEYLRPIVVAQQLYEAALASAGLTNDTDVAAIVQKLARKHGTRVIPVTYQLLIPHASPLAQTADQGRQQGIACLDQTMHLVEHDMGMLTKRANAWATGDMRTLQSLSQGASYESCVVAAINGDFAKQLNIPDLPQRIEKAWMEAAESSLVRNNRSVALLSMEQILAPDGFLAKLKAQGYRVEAPDEQN</sequence>
<dbReference type="EMBL" id="JBHSGA010000017">
    <property type="protein sequence ID" value="MFC4526845.1"/>
    <property type="molecule type" value="Genomic_DNA"/>
</dbReference>
<protein>
    <submittedName>
        <fullName evidence="1">TraB/GumN family protein</fullName>
    </submittedName>
</protein>
<name>A0ABV9C2B6_9GAMM</name>
<reference evidence="2" key="1">
    <citation type="journal article" date="2019" name="Int. J. Syst. Evol. Microbiol.">
        <title>The Global Catalogue of Microorganisms (GCM) 10K type strain sequencing project: providing services to taxonomists for standard genome sequencing and annotation.</title>
        <authorList>
            <consortium name="The Broad Institute Genomics Platform"/>
            <consortium name="The Broad Institute Genome Sequencing Center for Infectious Disease"/>
            <person name="Wu L."/>
            <person name="Ma J."/>
        </authorList>
    </citation>
    <scope>NUCLEOTIDE SEQUENCE [LARGE SCALE GENOMIC DNA]</scope>
    <source>
        <strain evidence="2">CCM 4481</strain>
    </source>
</reference>